<dbReference type="Gene3D" id="3.40.630.10">
    <property type="entry name" value="Zn peptidases"/>
    <property type="match status" value="1"/>
</dbReference>
<keyword evidence="2" id="KW-0479">Metal-binding</keyword>
<dbReference type="PANTHER" id="PTHR15162:SF7">
    <property type="entry name" value="SUCCINYLGLUTAMATE DESUCCINYLASE"/>
    <property type="match status" value="1"/>
</dbReference>
<dbReference type="PANTHER" id="PTHR15162">
    <property type="entry name" value="ASPARTOACYLASE"/>
    <property type="match status" value="1"/>
</dbReference>
<organism evidence="6">
    <name type="scientific">Aplanochytrium stocchinoi</name>
    <dbReference type="NCBI Taxonomy" id="215587"/>
    <lineage>
        <taxon>Eukaryota</taxon>
        <taxon>Sar</taxon>
        <taxon>Stramenopiles</taxon>
        <taxon>Bigyra</taxon>
        <taxon>Labyrinthulomycetes</taxon>
        <taxon>Thraustochytrida</taxon>
        <taxon>Thraustochytriidae</taxon>
        <taxon>Aplanochytrium</taxon>
    </lineage>
</organism>
<dbReference type="SUPFAM" id="SSF53187">
    <property type="entry name" value="Zn-dependent exopeptidases"/>
    <property type="match status" value="1"/>
</dbReference>
<sequence>MLSVSNPVMRLTRVGDDAKPQGRRILITVAIHGNEQCGLVAVNQLLSSGELSVSTACRGEVSEVVFVLGNPRAVEADVRFCNENLNRIFMEGADVVEVDSKIYERTLTPGIADEIDKASWYMDIHSTSASSPSFCIPASSGTSSKVAECLPVEFVLEELINSLQGTTLHWAMRDKTKVAMVVECGQHKDPASVTTAKRVILQFLSLASKKKVGDPTSQEKSNKRILVCRERQELRSGFHFINCGKTPHAFQRVGYKELIAKDDFGDIICHYPEGAYLIMPTAHYVIGEEAWFWGVEAEDADENKSYQFQSPKKVGSL</sequence>
<dbReference type="EMBL" id="HBIN01021360">
    <property type="protein sequence ID" value="CAE0446369.1"/>
    <property type="molecule type" value="Transcribed_RNA"/>
</dbReference>
<reference evidence="6" key="1">
    <citation type="submission" date="2021-01" db="EMBL/GenBank/DDBJ databases">
        <authorList>
            <person name="Corre E."/>
            <person name="Pelletier E."/>
            <person name="Niang G."/>
            <person name="Scheremetjew M."/>
            <person name="Finn R."/>
            <person name="Kale V."/>
            <person name="Holt S."/>
            <person name="Cochrane G."/>
            <person name="Meng A."/>
            <person name="Brown T."/>
            <person name="Cohen L."/>
        </authorList>
    </citation>
    <scope>NUCLEOTIDE SEQUENCE</scope>
    <source>
        <strain evidence="6">GSBS06</strain>
    </source>
</reference>
<dbReference type="GO" id="GO:0016788">
    <property type="term" value="F:hydrolase activity, acting on ester bonds"/>
    <property type="evidence" value="ECO:0007669"/>
    <property type="project" value="InterPro"/>
</dbReference>
<dbReference type="Pfam" id="PF24827">
    <property type="entry name" value="AstE_AspA_cat"/>
    <property type="match status" value="1"/>
</dbReference>
<name>A0A6S8FQB2_9STRA</name>
<proteinExistence type="predicted"/>
<accession>A0A6S8FQB2</accession>
<dbReference type="InterPro" id="IPR050178">
    <property type="entry name" value="AspA/AstE_fam"/>
</dbReference>
<evidence type="ECO:0000313" key="6">
    <source>
        <dbReference type="EMBL" id="CAE0446369.1"/>
    </source>
</evidence>
<evidence type="ECO:0000256" key="3">
    <source>
        <dbReference type="ARBA" id="ARBA00022801"/>
    </source>
</evidence>
<evidence type="ECO:0000256" key="2">
    <source>
        <dbReference type="ARBA" id="ARBA00022723"/>
    </source>
</evidence>
<dbReference type="GO" id="GO:0046872">
    <property type="term" value="F:metal ion binding"/>
    <property type="evidence" value="ECO:0007669"/>
    <property type="project" value="UniProtKB-KW"/>
</dbReference>
<dbReference type="EMBL" id="HBIN01021363">
    <property type="protein sequence ID" value="CAE0446372.1"/>
    <property type="molecule type" value="Transcribed_RNA"/>
</dbReference>
<evidence type="ECO:0000313" key="7">
    <source>
        <dbReference type="EMBL" id="CAE0446372.1"/>
    </source>
</evidence>
<feature type="domain" description="Succinylglutamate desuccinylase/Aspartoacylase catalytic" evidence="5">
    <location>
        <begin position="21"/>
        <end position="187"/>
    </location>
</feature>
<dbReference type="InterPro" id="IPR055438">
    <property type="entry name" value="AstE_AspA_cat"/>
</dbReference>
<protein>
    <recommendedName>
        <fullName evidence="5">Succinylglutamate desuccinylase/Aspartoacylase catalytic domain-containing protein</fullName>
    </recommendedName>
</protein>
<dbReference type="AlphaFoldDB" id="A0A6S8FQB2"/>
<dbReference type="GO" id="GO:0005829">
    <property type="term" value="C:cytosol"/>
    <property type="evidence" value="ECO:0007669"/>
    <property type="project" value="TreeGrafter"/>
</dbReference>
<gene>
    <name evidence="6" type="ORF">ASTO00021_LOCUS16363</name>
    <name evidence="7" type="ORF">ASTO00021_LOCUS16366</name>
</gene>
<evidence type="ECO:0000259" key="5">
    <source>
        <dbReference type="Pfam" id="PF24827"/>
    </source>
</evidence>
<keyword evidence="3" id="KW-0378">Hydrolase</keyword>
<evidence type="ECO:0000256" key="1">
    <source>
        <dbReference type="ARBA" id="ARBA00001947"/>
    </source>
</evidence>
<keyword evidence="4" id="KW-0862">Zinc</keyword>
<evidence type="ECO:0000256" key="4">
    <source>
        <dbReference type="ARBA" id="ARBA00022833"/>
    </source>
</evidence>
<comment type="cofactor">
    <cofactor evidence="1">
        <name>Zn(2+)</name>
        <dbReference type="ChEBI" id="CHEBI:29105"/>
    </cofactor>
</comment>